<protein>
    <submittedName>
        <fullName evidence="6">Tetratricopeptide repeat 28</fullName>
    </submittedName>
</protein>
<keyword evidence="2 3" id="KW-0802">TPR repeat</keyword>
<dbReference type="InterPro" id="IPR008978">
    <property type="entry name" value="HSP20-like_chaperone"/>
</dbReference>
<accession>A0A2P6UZG4</accession>
<dbReference type="PROSITE" id="PS51203">
    <property type="entry name" value="CS"/>
    <property type="match status" value="1"/>
</dbReference>
<dbReference type="GO" id="GO:0016020">
    <property type="term" value="C:membrane"/>
    <property type="evidence" value="ECO:0007669"/>
    <property type="project" value="TreeGrafter"/>
</dbReference>
<evidence type="ECO:0000256" key="1">
    <source>
        <dbReference type="ARBA" id="ARBA00022737"/>
    </source>
</evidence>
<feature type="domain" description="CS" evidence="5">
    <location>
        <begin position="678"/>
        <end position="782"/>
    </location>
</feature>
<dbReference type="OrthoDB" id="20872at2759"/>
<evidence type="ECO:0000313" key="7">
    <source>
        <dbReference type="Proteomes" id="UP000239649"/>
    </source>
</evidence>
<organism evidence="6 7">
    <name type="scientific">Micractinium conductrix</name>
    <dbReference type="NCBI Taxonomy" id="554055"/>
    <lineage>
        <taxon>Eukaryota</taxon>
        <taxon>Viridiplantae</taxon>
        <taxon>Chlorophyta</taxon>
        <taxon>core chlorophytes</taxon>
        <taxon>Trebouxiophyceae</taxon>
        <taxon>Chlorellales</taxon>
        <taxon>Chlorellaceae</taxon>
        <taxon>Chlorella clade</taxon>
        <taxon>Micractinium</taxon>
    </lineage>
</organism>
<dbReference type="SUPFAM" id="SSF49764">
    <property type="entry name" value="HSP20-like chaperones"/>
    <property type="match status" value="1"/>
</dbReference>
<feature type="compositionally biased region" description="Low complexity" evidence="4">
    <location>
        <begin position="284"/>
        <end position="293"/>
    </location>
</feature>
<feature type="region of interest" description="Disordered" evidence="4">
    <location>
        <begin position="284"/>
        <end position="327"/>
    </location>
</feature>
<evidence type="ECO:0000313" key="6">
    <source>
        <dbReference type="EMBL" id="PSC67238.1"/>
    </source>
</evidence>
<evidence type="ECO:0000256" key="3">
    <source>
        <dbReference type="PROSITE-ProRule" id="PRU00339"/>
    </source>
</evidence>
<feature type="compositionally biased region" description="Low complexity" evidence="4">
    <location>
        <begin position="536"/>
        <end position="546"/>
    </location>
</feature>
<feature type="region of interest" description="Disordered" evidence="4">
    <location>
        <begin position="818"/>
        <end position="838"/>
    </location>
</feature>
<dbReference type="GO" id="GO:0060090">
    <property type="term" value="F:molecular adaptor activity"/>
    <property type="evidence" value="ECO:0007669"/>
    <property type="project" value="TreeGrafter"/>
</dbReference>
<gene>
    <name evidence="6" type="ORF">C2E20_9076</name>
</gene>
<proteinExistence type="predicted"/>
<dbReference type="STRING" id="554055.A0A2P6UZG4"/>
<dbReference type="PANTHER" id="PTHR45831">
    <property type="entry name" value="LD24721P"/>
    <property type="match status" value="1"/>
</dbReference>
<evidence type="ECO:0000259" key="5">
    <source>
        <dbReference type="PROSITE" id="PS51203"/>
    </source>
</evidence>
<dbReference type="Gene3D" id="2.60.40.790">
    <property type="match status" value="1"/>
</dbReference>
<dbReference type="CDD" id="cd06467">
    <property type="entry name" value="p23_NUDC_like"/>
    <property type="match status" value="1"/>
</dbReference>
<evidence type="ECO:0000256" key="4">
    <source>
        <dbReference type="SAM" id="MobiDB-lite"/>
    </source>
</evidence>
<dbReference type="PANTHER" id="PTHR45831:SF2">
    <property type="entry name" value="LD24721P"/>
    <property type="match status" value="1"/>
</dbReference>
<keyword evidence="1" id="KW-0677">Repeat</keyword>
<comment type="caution">
    <text evidence="6">The sequence shown here is derived from an EMBL/GenBank/DDBJ whole genome shotgun (WGS) entry which is preliminary data.</text>
</comment>
<dbReference type="InterPro" id="IPR019734">
    <property type="entry name" value="TPR_rpt"/>
</dbReference>
<evidence type="ECO:0000256" key="2">
    <source>
        <dbReference type="ARBA" id="ARBA00022803"/>
    </source>
</evidence>
<feature type="compositionally biased region" description="Gly residues" evidence="4">
    <location>
        <begin position="501"/>
        <end position="512"/>
    </location>
</feature>
<feature type="repeat" description="TPR" evidence="3">
    <location>
        <begin position="41"/>
        <end position="74"/>
    </location>
</feature>
<dbReference type="EMBL" id="LHPF02000071">
    <property type="protein sequence ID" value="PSC67238.1"/>
    <property type="molecule type" value="Genomic_DNA"/>
</dbReference>
<feature type="compositionally biased region" description="Low complexity" evidence="4">
    <location>
        <begin position="513"/>
        <end position="526"/>
    </location>
</feature>
<dbReference type="AlphaFoldDB" id="A0A2P6UZG4"/>
<feature type="region of interest" description="Disordered" evidence="4">
    <location>
        <begin position="501"/>
        <end position="557"/>
    </location>
</feature>
<dbReference type="PROSITE" id="PS50005">
    <property type="entry name" value="TPR"/>
    <property type="match status" value="1"/>
</dbReference>
<dbReference type="InterPro" id="IPR011990">
    <property type="entry name" value="TPR-like_helical_dom_sf"/>
</dbReference>
<dbReference type="SUPFAM" id="SSF48452">
    <property type="entry name" value="TPR-like"/>
    <property type="match status" value="1"/>
</dbReference>
<feature type="compositionally biased region" description="Low complexity" evidence="4">
    <location>
        <begin position="303"/>
        <end position="320"/>
    </location>
</feature>
<name>A0A2P6UZG4_9CHLO</name>
<keyword evidence="7" id="KW-1185">Reference proteome</keyword>
<dbReference type="GO" id="GO:0072380">
    <property type="term" value="C:TRC complex"/>
    <property type="evidence" value="ECO:0007669"/>
    <property type="project" value="TreeGrafter"/>
</dbReference>
<dbReference type="Proteomes" id="UP000239649">
    <property type="component" value="Unassembled WGS sequence"/>
</dbReference>
<dbReference type="Gene3D" id="1.25.40.10">
    <property type="entry name" value="Tetratricopeptide repeat domain"/>
    <property type="match status" value="1"/>
</dbReference>
<dbReference type="GO" id="GO:0006620">
    <property type="term" value="P:post-translational protein targeting to endoplasmic reticulum membrane"/>
    <property type="evidence" value="ECO:0007669"/>
    <property type="project" value="TreeGrafter"/>
</dbReference>
<sequence>MVMEFSNMEPLSIAEVLRLHEQSRAQRPSGAQDSGLRRLKSEHLKSRGDEAFKAGRFREACERYAEAIELCPDKGSLPALHSNRSLALGKAGRWGEALAEAEAAAAAVPAWHKAQWRRASALLALKRVPEAVLALREAWCLASSSSSGEADGGAAAAAADATECSTRLWAAVQKLTREELARGLLAVLAQMQAAGALAAPEEEEASEQEQVEALFTQIKLEHKNKRRPGPYYRRYLRWLQEGVQPGEAYAERSAVHAWAKCYLQARADASEALAALAAAQRQQQRQRAAADGPQAGGGGGGAPQQAAAADSQLQKQQQSAAGGGGAAPLTPHRALMALAYERLGVACLAEKGHADRDCRAAAKAFLRAVELGENVQEYLQEASEELSLEEMNEVEREVYNEGPLDGAGAGWRGTSLAAGQRLFRVLLCLAFPTARAGDCSSHARELLRASLAAAAGVEGGDVMIERVMAPIAARPALRVVVSVKVGSDLLKASRLAKAVGGSGDGCGGGGGEQQQQQQHADQQPQGPDTPPAEPRQQQQDAQMQDAESSLNSQQQAKQRQQELLSVLGGEALVARLGQPDASACIAEIEDVTPACAASEAERAEQEAINKGEVEVPAHKDRRLAVPARPKMELELPYKLYKLVRADGKPAERVDKHPFCMSRVYYDQQEKPEEVWTEIADGSCRWRQSGGEVKVLALRVPADLPPKQLAVDIQPYSLKVFNRSTGDVYLEGTLERGVVPEDCFWTHCGGEGEDGCAISLRKMNLEVLQKHWLHSEMWWPKLFTAHGAIAWDDYEKDYSDLPSEVLERHRLTEAIQEDSKRLENRERTHREQLQERDDARKRVRQERLYELRTGTRKSWVSMHRELPPGPSRV</sequence>
<dbReference type="InterPro" id="IPR007052">
    <property type="entry name" value="CS_dom"/>
</dbReference>
<dbReference type="InterPro" id="IPR047150">
    <property type="entry name" value="SGT"/>
</dbReference>
<reference evidence="6 7" key="1">
    <citation type="journal article" date="2018" name="Plant J.">
        <title>Genome sequences of Chlorella sorokiniana UTEX 1602 and Micractinium conductrix SAG 241.80: implications to maltose excretion by a green alga.</title>
        <authorList>
            <person name="Arriola M.B."/>
            <person name="Velmurugan N."/>
            <person name="Zhang Y."/>
            <person name="Plunkett M.H."/>
            <person name="Hondzo H."/>
            <person name="Barney B.M."/>
        </authorList>
    </citation>
    <scope>NUCLEOTIDE SEQUENCE [LARGE SCALE GENOMIC DNA]</scope>
    <source>
        <strain evidence="6 7">SAG 241.80</strain>
    </source>
</reference>